<dbReference type="PROSITE" id="PS00093">
    <property type="entry name" value="N4_MTASE"/>
    <property type="match status" value="1"/>
</dbReference>
<evidence type="ECO:0000256" key="9">
    <source>
        <dbReference type="RuleBase" id="RU362026"/>
    </source>
</evidence>
<evidence type="ECO:0000256" key="5">
    <source>
        <dbReference type="ARBA" id="ARBA00022747"/>
    </source>
</evidence>
<evidence type="ECO:0000256" key="2">
    <source>
        <dbReference type="ARBA" id="ARBA00022603"/>
    </source>
</evidence>
<keyword evidence="4" id="KW-0949">S-adenosyl-L-methionine</keyword>
<dbReference type="GO" id="GO:0015667">
    <property type="term" value="F:site-specific DNA-methyltransferase (cytosine-N4-specific) activity"/>
    <property type="evidence" value="ECO:0007669"/>
    <property type="project" value="UniProtKB-EC"/>
</dbReference>
<dbReference type="EC" id="2.1.1.-" evidence="9"/>
<name>A0A3A5K5S9_9HYPH</name>
<keyword evidence="3 11" id="KW-0808">Transferase</keyword>
<dbReference type="InterPro" id="IPR029063">
    <property type="entry name" value="SAM-dependent_MTases_sf"/>
</dbReference>
<feature type="domain" description="DNA methylase N-4/N-6" evidence="10">
    <location>
        <begin position="35"/>
        <end position="98"/>
    </location>
</feature>
<dbReference type="InterPro" id="IPR001091">
    <property type="entry name" value="RM_Methyltransferase"/>
</dbReference>
<evidence type="ECO:0000256" key="8">
    <source>
        <dbReference type="ARBA" id="ARBA00049120"/>
    </source>
</evidence>
<evidence type="ECO:0000256" key="1">
    <source>
        <dbReference type="ARBA" id="ARBA00010203"/>
    </source>
</evidence>
<dbReference type="SUPFAM" id="SSF53335">
    <property type="entry name" value="S-adenosyl-L-methionine-dependent methyltransferases"/>
    <property type="match status" value="1"/>
</dbReference>
<reference evidence="11 12" key="1">
    <citation type="submission" date="2018-09" db="EMBL/GenBank/DDBJ databases">
        <title>Mesorhizobium carmichaelinearum sp. nov. isolated from Carmichaelinea spp. root nodules in New Zealand.</title>
        <authorList>
            <person name="De Meyer S.E."/>
        </authorList>
    </citation>
    <scope>NUCLEOTIDE SEQUENCE [LARGE SCALE GENOMIC DNA]</scope>
    <source>
        <strain evidence="11 12">ICMP19557</strain>
    </source>
</reference>
<comment type="catalytic activity">
    <reaction evidence="7">
        <text>a 2'-deoxyadenosine in DNA + S-adenosyl-L-methionine = an N(6)-methyl-2'-deoxyadenosine in DNA + S-adenosyl-L-homocysteine + H(+)</text>
        <dbReference type="Rhea" id="RHEA:15197"/>
        <dbReference type="Rhea" id="RHEA-COMP:12418"/>
        <dbReference type="Rhea" id="RHEA-COMP:12419"/>
        <dbReference type="ChEBI" id="CHEBI:15378"/>
        <dbReference type="ChEBI" id="CHEBI:57856"/>
        <dbReference type="ChEBI" id="CHEBI:59789"/>
        <dbReference type="ChEBI" id="CHEBI:90615"/>
        <dbReference type="ChEBI" id="CHEBI:90616"/>
        <dbReference type="EC" id="2.1.1.72"/>
    </reaction>
</comment>
<dbReference type="GO" id="GO:0003677">
    <property type="term" value="F:DNA binding"/>
    <property type="evidence" value="ECO:0007669"/>
    <property type="project" value="UniProtKB-KW"/>
</dbReference>
<dbReference type="GO" id="GO:0009307">
    <property type="term" value="P:DNA restriction-modification system"/>
    <property type="evidence" value="ECO:0007669"/>
    <property type="project" value="UniProtKB-KW"/>
</dbReference>
<comment type="caution">
    <text evidence="11">The sequence shown here is derived from an EMBL/GenBank/DDBJ whole genome shotgun (WGS) entry which is preliminary data.</text>
</comment>
<dbReference type="InterPro" id="IPR017985">
    <property type="entry name" value="MeTrfase_CN4_CS"/>
</dbReference>
<keyword evidence="12" id="KW-1185">Reference proteome</keyword>
<dbReference type="GO" id="GO:0009007">
    <property type="term" value="F:site-specific DNA-methyltransferase (adenine-specific) activity"/>
    <property type="evidence" value="ECO:0007669"/>
    <property type="project" value="UniProtKB-EC"/>
</dbReference>
<evidence type="ECO:0000259" key="10">
    <source>
        <dbReference type="Pfam" id="PF01555"/>
    </source>
</evidence>
<keyword evidence="6" id="KW-0238">DNA-binding</keyword>
<dbReference type="GO" id="GO:0008170">
    <property type="term" value="F:N-methyltransferase activity"/>
    <property type="evidence" value="ECO:0007669"/>
    <property type="project" value="InterPro"/>
</dbReference>
<dbReference type="EMBL" id="QZWZ01000034">
    <property type="protein sequence ID" value="RJT30811.1"/>
    <property type="molecule type" value="Genomic_DNA"/>
</dbReference>
<sequence length="456" mass="49901">MNADLGYPEPWQPRPRGREKLQEALKIGSPKRNKRLQTGWEGFFPYYAGFPELFVREILDSAKLRPDAVVLDPWNGSGTTTYAASQLGLKSIGIDLNPVMIIVARARLLPPSEADHLRPLAATILSHLRASPVTPADGDPLLAWFQPSAAKVVRSIEQNIRRSLVGSMTKSPDGIHLDRISGTAATLYVALFAACRHLAVSLRSSNPTWIKLPKADDDRLDPTAYAIAHQFAENVRGMSKALAAKQEAEESSGAEFTAGSSTIQLSDTATMALAEGSIDFVLTSPPYCTRIDYTAATRVELAVLAPLLKVKPRDLGRQMIGSVQVPSGPIEIDESWGTTCSTFLAALKQHPSKASGGYYYKTHLDYFDKIARSLGRVSQTLKPGGRAVFVVQDSYYKEIHNDLPRILAEMGVLQGLSFSGQEDFHLRSMSDINPGRKTYKRPMGATESVLCFTKPD</sequence>
<dbReference type="InterPro" id="IPR002941">
    <property type="entry name" value="DNA_methylase_N4/N6"/>
</dbReference>
<evidence type="ECO:0000313" key="11">
    <source>
        <dbReference type="EMBL" id="RJT30811.1"/>
    </source>
</evidence>
<evidence type="ECO:0000256" key="6">
    <source>
        <dbReference type="ARBA" id="ARBA00023125"/>
    </source>
</evidence>
<dbReference type="GO" id="GO:0032259">
    <property type="term" value="P:methylation"/>
    <property type="evidence" value="ECO:0007669"/>
    <property type="project" value="UniProtKB-KW"/>
</dbReference>
<keyword evidence="5" id="KW-0680">Restriction system</keyword>
<dbReference type="Proteomes" id="UP000272706">
    <property type="component" value="Unassembled WGS sequence"/>
</dbReference>
<dbReference type="Pfam" id="PF01555">
    <property type="entry name" value="N6_N4_Mtase"/>
    <property type="match status" value="1"/>
</dbReference>
<dbReference type="OrthoDB" id="8901552at2"/>
<organism evidence="11 12">
    <name type="scientific">Mesorhizobium waimense</name>
    <dbReference type="NCBI Taxonomy" id="1300307"/>
    <lineage>
        <taxon>Bacteria</taxon>
        <taxon>Pseudomonadati</taxon>
        <taxon>Pseudomonadota</taxon>
        <taxon>Alphaproteobacteria</taxon>
        <taxon>Hyphomicrobiales</taxon>
        <taxon>Phyllobacteriaceae</taxon>
        <taxon>Mesorhizobium</taxon>
    </lineage>
</organism>
<comment type="catalytic activity">
    <reaction evidence="8">
        <text>a 2'-deoxycytidine in DNA + S-adenosyl-L-methionine = an N(4)-methyl-2'-deoxycytidine in DNA + S-adenosyl-L-homocysteine + H(+)</text>
        <dbReference type="Rhea" id="RHEA:16857"/>
        <dbReference type="Rhea" id="RHEA-COMP:11369"/>
        <dbReference type="Rhea" id="RHEA-COMP:13674"/>
        <dbReference type="ChEBI" id="CHEBI:15378"/>
        <dbReference type="ChEBI" id="CHEBI:57856"/>
        <dbReference type="ChEBI" id="CHEBI:59789"/>
        <dbReference type="ChEBI" id="CHEBI:85452"/>
        <dbReference type="ChEBI" id="CHEBI:137933"/>
        <dbReference type="EC" id="2.1.1.113"/>
    </reaction>
</comment>
<evidence type="ECO:0000313" key="12">
    <source>
        <dbReference type="Proteomes" id="UP000272706"/>
    </source>
</evidence>
<evidence type="ECO:0000256" key="7">
    <source>
        <dbReference type="ARBA" id="ARBA00047942"/>
    </source>
</evidence>
<gene>
    <name evidence="11" type="ORF">D3227_29885</name>
</gene>
<protein>
    <recommendedName>
        <fullName evidence="9">Methyltransferase</fullName>
        <ecNumber evidence="9">2.1.1.-</ecNumber>
    </recommendedName>
</protein>
<accession>A0A3A5K5S9</accession>
<dbReference type="AlphaFoldDB" id="A0A3A5K5S9"/>
<dbReference type="PRINTS" id="PR00508">
    <property type="entry name" value="S21N4MTFRASE"/>
</dbReference>
<dbReference type="Gene3D" id="3.40.50.150">
    <property type="entry name" value="Vaccinia Virus protein VP39"/>
    <property type="match status" value="2"/>
</dbReference>
<comment type="similarity">
    <text evidence="1">Belongs to the N(4)/N(6)-methyltransferase family. N(4) subfamily.</text>
</comment>
<evidence type="ECO:0000256" key="3">
    <source>
        <dbReference type="ARBA" id="ARBA00022679"/>
    </source>
</evidence>
<evidence type="ECO:0000256" key="4">
    <source>
        <dbReference type="ARBA" id="ARBA00022691"/>
    </source>
</evidence>
<proteinExistence type="inferred from homology"/>
<keyword evidence="2 11" id="KW-0489">Methyltransferase</keyword>